<name>A0A8J3UQD3_9ACTN</name>
<dbReference type="AlphaFoldDB" id="A0A8J3UQD3"/>
<dbReference type="RefSeq" id="WP_204078145.1">
    <property type="nucleotide sequence ID" value="NZ_BAABHI010000009.1"/>
</dbReference>
<gene>
    <name evidence="1" type="ORF">Pph01_77380</name>
</gene>
<sequence>MFDPFDTNFTAYVADGTTWIRDPRTAEPWHSLASVQDYPSGVIGVSLTEAAVPFNTLLITVLTSAGTLAQSACILTAPPPPPGSAWGPAYCSAFTTITPPAS</sequence>
<proteinExistence type="predicted"/>
<evidence type="ECO:0000313" key="1">
    <source>
        <dbReference type="EMBL" id="GII42735.1"/>
    </source>
</evidence>
<accession>A0A8J3UQD3</accession>
<reference evidence="1 2" key="1">
    <citation type="submission" date="2021-01" db="EMBL/GenBank/DDBJ databases">
        <title>Whole genome shotgun sequence of Planotetraspora phitsanulokensis NBRC 104273.</title>
        <authorList>
            <person name="Komaki H."/>
            <person name="Tamura T."/>
        </authorList>
    </citation>
    <scope>NUCLEOTIDE SEQUENCE [LARGE SCALE GENOMIC DNA]</scope>
    <source>
        <strain evidence="1 2">NBRC 104273</strain>
    </source>
</reference>
<keyword evidence="2" id="KW-1185">Reference proteome</keyword>
<dbReference type="EMBL" id="BOOP01000046">
    <property type="protein sequence ID" value="GII42735.1"/>
    <property type="molecule type" value="Genomic_DNA"/>
</dbReference>
<protein>
    <submittedName>
        <fullName evidence="1">Uncharacterized protein</fullName>
    </submittedName>
</protein>
<organism evidence="1 2">
    <name type="scientific">Planotetraspora phitsanulokensis</name>
    <dbReference type="NCBI Taxonomy" id="575192"/>
    <lineage>
        <taxon>Bacteria</taxon>
        <taxon>Bacillati</taxon>
        <taxon>Actinomycetota</taxon>
        <taxon>Actinomycetes</taxon>
        <taxon>Streptosporangiales</taxon>
        <taxon>Streptosporangiaceae</taxon>
        <taxon>Planotetraspora</taxon>
    </lineage>
</organism>
<evidence type="ECO:0000313" key="2">
    <source>
        <dbReference type="Proteomes" id="UP000622547"/>
    </source>
</evidence>
<comment type="caution">
    <text evidence="1">The sequence shown here is derived from an EMBL/GenBank/DDBJ whole genome shotgun (WGS) entry which is preliminary data.</text>
</comment>
<dbReference type="Proteomes" id="UP000622547">
    <property type="component" value="Unassembled WGS sequence"/>
</dbReference>